<feature type="region of interest" description="Disordered" evidence="1">
    <location>
        <begin position="79"/>
        <end position="110"/>
    </location>
</feature>
<protein>
    <submittedName>
        <fullName evidence="2">Uncharacterized protein</fullName>
    </submittedName>
</protein>
<reference evidence="2 3" key="1">
    <citation type="journal article" date="2021" name="Comput. Struct. Biotechnol. J.">
        <title>De novo genome assembly of the potent medicinal plant Rehmannia glutinosa using nanopore technology.</title>
        <authorList>
            <person name="Ma L."/>
            <person name="Dong C."/>
            <person name="Song C."/>
            <person name="Wang X."/>
            <person name="Zheng X."/>
            <person name="Niu Y."/>
            <person name="Chen S."/>
            <person name="Feng W."/>
        </authorList>
    </citation>
    <scope>NUCLEOTIDE SEQUENCE [LARGE SCALE GENOMIC DNA]</scope>
    <source>
        <strain evidence="2">DH-2019</strain>
    </source>
</reference>
<sequence>MRRFHLRSAYHTMSDGYWRTSPAAGRYPSIPPVWERQLPSAHDPPHVSFTHREYDVVSTPKEPYPNRLSQRHGATLLLLRPRRDLRPSDPSLHTYGDAPHSSSSRPVSAGRRTIAISRHSMKSLESFRREFSNTIQSATSRGYYGNVFASPQPLSPPPKCCPKIHYITVVELIRKTKPR</sequence>
<dbReference type="EMBL" id="JABTTQ020000006">
    <property type="protein sequence ID" value="KAK6154104.1"/>
    <property type="molecule type" value="Genomic_DNA"/>
</dbReference>
<dbReference type="Proteomes" id="UP001318860">
    <property type="component" value="Unassembled WGS sequence"/>
</dbReference>
<evidence type="ECO:0000313" key="3">
    <source>
        <dbReference type="Proteomes" id="UP001318860"/>
    </source>
</evidence>
<evidence type="ECO:0000256" key="1">
    <source>
        <dbReference type="SAM" id="MobiDB-lite"/>
    </source>
</evidence>
<name>A0ABR0X3V1_REHGL</name>
<gene>
    <name evidence="2" type="ORF">DH2020_013743</name>
</gene>
<keyword evidence="3" id="KW-1185">Reference proteome</keyword>
<organism evidence="2 3">
    <name type="scientific">Rehmannia glutinosa</name>
    <name type="common">Chinese foxglove</name>
    <dbReference type="NCBI Taxonomy" id="99300"/>
    <lineage>
        <taxon>Eukaryota</taxon>
        <taxon>Viridiplantae</taxon>
        <taxon>Streptophyta</taxon>
        <taxon>Embryophyta</taxon>
        <taxon>Tracheophyta</taxon>
        <taxon>Spermatophyta</taxon>
        <taxon>Magnoliopsida</taxon>
        <taxon>eudicotyledons</taxon>
        <taxon>Gunneridae</taxon>
        <taxon>Pentapetalae</taxon>
        <taxon>asterids</taxon>
        <taxon>lamiids</taxon>
        <taxon>Lamiales</taxon>
        <taxon>Orobanchaceae</taxon>
        <taxon>Rehmannieae</taxon>
        <taxon>Rehmannia</taxon>
    </lineage>
</organism>
<comment type="caution">
    <text evidence="2">The sequence shown here is derived from an EMBL/GenBank/DDBJ whole genome shotgun (WGS) entry which is preliminary data.</text>
</comment>
<evidence type="ECO:0000313" key="2">
    <source>
        <dbReference type="EMBL" id="KAK6154104.1"/>
    </source>
</evidence>
<accession>A0ABR0X3V1</accession>
<proteinExistence type="predicted"/>